<accession>A0A2P8GW05</accession>
<dbReference type="GO" id="GO:0055085">
    <property type="term" value="P:transmembrane transport"/>
    <property type="evidence" value="ECO:0007669"/>
    <property type="project" value="InterPro"/>
</dbReference>
<keyword evidence="2 7" id="KW-0813">Transport</keyword>
<dbReference type="OrthoDB" id="145927at2"/>
<dbReference type="InterPro" id="IPR035906">
    <property type="entry name" value="MetI-like_sf"/>
</dbReference>
<dbReference type="PROSITE" id="PS50928">
    <property type="entry name" value="ABC_TM1"/>
    <property type="match status" value="1"/>
</dbReference>
<dbReference type="CDD" id="cd06261">
    <property type="entry name" value="TM_PBP2"/>
    <property type="match status" value="1"/>
</dbReference>
<feature type="transmembrane region" description="Helical" evidence="7">
    <location>
        <begin position="130"/>
        <end position="151"/>
    </location>
</feature>
<evidence type="ECO:0000256" key="4">
    <source>
        <dbReference type="ARBA" id="ARBA00022692"/>
    </source>
</evidence>
<evidence type="ECO:0000256" key="1">
    <source>
        <dbReference type="ARBA" id="ARBA00004651"/>
    </source>
</evidence>
<dbReference type="PANTHER" id="PTHR30193:SF37">
    <property type="entry name" value="INNER MEMBRANE ABC TRANSPORTER PERMEASE PROTEIN YCJO"/>
    <property type="match status" value="1"/>
</dbReference>
<comment type="similarity">
    <text evidence="7">Belongs to the binding-protein-dependent transport system permease family.</text>
</comment>
<gene>
    <name evidence="10" type="ORF">CLV49_1745</name>
    <name evidence="11" type="ORF">ELQ93_10480</name>
</gene>
<comment type="subcellular location">
    <subcellularLocation>
        <location evidence="1 7">Cell membrane</location>
        <topology evidence="1 7">Multi-pass membrane protein</topology>
    </subcellularLocation>
</comment>
<feature type="region of interest" description="Disordered" evidence="8">
    <location>
        <begin position="1"/>
        <end position="27"/>
    </location>
</feature>
<dbReference type="Proteomes" id="UP000241203">
    <property type="component" value="Unassembled WGS sequence"/>
</dbReference>
<evidence type="ECO:0000256" key="3">
    <source>
        <dbReference type="ARBA" id="ARBA00022475"/>
    </source>
</evidence>
<evidence type="ECO:0000313" key="10">
    <source>
        <dbReference type="EMBL" id="PSL38133.1"/>
    </source>
</evidence>
<reference evidence="11 13" key="2">
    <citation type="submission" date="2018-12" db="EMBL/GenBank/DDBJ databases">
        <authorList>
            <person name="hu s."/>
            <person name="Xu Y."/>
            <person name="Xu B."/>
            <person name="Li F."/>
        </authorList>
    </citation>
    <scope>NUCLEOTIDE SEQUENCE [LARGE SCALE GENOMIC DNA]</scope>
    <source>
        <strain evidence="11 13">KSW2-17</strain>
    </source>
</reference>
<dbReference type="EMBL" id="PYAU01000001">
    <property type="protein sequence ID" value="PSL38133.1"/>
    <property type="molecule type" value="Genomic_DNA"/>
</dbReference>
<dbReference type="Proteomes" id="UP000268291">
    <property type="component" value="Unassembled WGS sequence"/>
</dbReference>
<evidence type="ECO:0000256" key="5">
    <source>
        <dbReference type="ARBA" id="ARBA00022989"/>
    </source>
</evidence>
<evidence type="ECO:0000256" key="2">
    <source>
        <dbReference type="ARBA" id="ARBA00022448"/>
    </source>
</evidence>
<feature type="transmembrane region" description="Helical" evidence="7">
    <location>
        <begin position="94"/>
        <end position="118"/>
    </location>
</feature>
<reference evidence="10 12" key="1">
    <citation type="submission" date="2018-03" db="EMBL/GenBank/DDBJ databases">
        <title>Genomic Encyclopedia of Archaeal and Bacterial Type Strains, Phase II (KMG-II): from individual species to whole genera.</title>
        <authorList>
            <person name="Goeker M."/>
        </authorList>
    </citation>
    <scope>NUCLEOTIDE SEQUENCE [LARGE SCALE GENOMIC DNA]</scope>
    <source>
        <strain evidence="10 12">DSM 21548</strain>
    </source>
</reference>
<sequence length="317" mass="34372">MTAPTQLAPGAALTAASGAAPPPRRPAAGWRRRERIIASLAVAPALLLVLAFMAYPVGYALWISLHRSNGVRYEWLGLGNYIDLLGDPLLHQVFVTNLLFLVAVPLVIFTAVICAVLLHERIRGWKFFRVLFFVPNVLSTAVVGLMFKTLFSYRGPINAAIVATGGQPIDFFSQAGTSIFVIVMALVWSGFGYQTLILLSGLSSINPEMLEAATMDGAGWWKRLWYITLPSIRGVLALVTILNVLYTFTSLFGFIFVMTAGGPGYDTTTLDYLIYTLAFSSSNLGQGAALAVLVFLLIGGLTLVQLKVFRLSDGEES</sequence>
<dbReference type="Pfam" id="PF00528">
    <property type="entry name" value="BPD_transp_1"/>
    <property type="match status" value="1"/>
</dbReference>
<feature type="transmembrane region" description="Helical" evidence="7">
    <location>
        <begin position="171"/>
        <end position="191"/>
    </location>
</feature>
<comment type="caution">
    <text evidence="10">The sequence shown here is derived from an EMBL/GenBank/DDBJ whole genome shotgun (WGS) entry which is preliminary data.</text>
</comment>
<keyword evidence="3" id="KW-1003">Cell membrane</keyword>
<evidence type="ECO:0000256" key="8">
    <source>
        <dbReference type="SAM" id="MobiDB-lite"/>
    </source>
</evidence>
<evidence type="ECO:0000256" key="6">
    <source>
        <dbReference type="ARBA" id="ARBA00023136"/>
    </source>
</evidence>
<dbReference type="Gene3D" id="1.10.3720.10">
    <property type="entry name" value="MetI-like"/>
    <property type="match status" value="1"/>
</dbReference>
<dbReference type="PANTHER" id="PTHR30193">
    <property type="entry name" value="ABC TRANSPORTER PERMEASE PROTEIN"/>
    <property type="match status" value="1"/>
</dbReference>
<dbReference type="InterPro" id="IPR051393">
    <property type="entry name" value="ABC_transporter_permease"/>
</dbReference>
<dbReference type="AlphaFoldDB" id="A0A2P8GW05"/>
<feature type="compositionally biased region" description="Low complexity" evidence="8">
    <location>
        <begin position="1"/>
        <end position="19"/>
    </location>
</feature>
<keyword evidence="6 7" id="KW-0472">Membrane</keyword>
<dbReference type="RefSeq" id="WP_106563188.1">
    <property type="nucleotide sequence ID" value="NZ_PYAU01000001.1"/>
</dbReference>
<dbReference type="GO" id="GO:0005886">
    <property type="term" value="C:plasma membrane"/>
    <property type="evidence" value="ECO:0007669"/>
    <property type="project" value="UniProtKB-SubCell"/>
</dbReference>
<evidence type="ECO:0000256" key="7">
    <source>
        <dbReference type="RuleBase" id="RU363032"/>
    </source>
</evidence>
<keyword evidence="13" id="KW-1185">Reference proteome</keyword>
<dbReference type="InterPro" id="IPR000515">
    <property type="entry name" value="MetI-like"/>
</dbReference>
<organism evidence="10 12">
    <name type="scientific">Labedella gwakjiensis</name>
    <dbReference type="NCBI Taxonomy" id="390269"/>
    <lineage>
        <taxon>Bacteria</taxon>
        <taxon>Bacillati</taxon>
        <taxon>Actinomycetota</taxon>
        <taxon>Actinomycetes</taxon>
        <taxon>Micrococcales</taxon>
        <taxon>Microbacteriaceae</taxon>
        <taxon>Labedella</taxon>
    </lineage>
</organism>
<name>A0A2P8GW05_9MICO</name>
<keyword evidence="5 7" id="KW-1133">Transmembrane helix</keyword>
<evidence type="ECO:0000259" key="9">
    <source>
        <dbReference type="PROSITE" id="PS50928"/>
    </source>
</evidence>
<dbReference type="EMBL" id="RZGY01000001">
    <property type="protein sequence ID" value="RUQ87317.1"/>
    <property type="molecule type" value="Genomic_DNA"/>
</dbReference>
<feature type="domain" description="ABC transmembrane type-1" evidence="9">
    <location>
        <begin position="93"/>
        <end position="305"/>
    </location>
</feature>
<keyword evidence="4 7" id="KW-0812">Transmembrane</keyword>
<evidence type="ECO:0000313" key="11">
    <source>
        <dbReference type="EMBL" id="RUQ87317.1"/>
    </source>
</evidence>
<feature type="transmembrane region" description="Helical" evidence="7">
    <location>
        <begin position="272"/>
        <end position="304"/>
    </location>
</feature>
<proteinExistence type="inferred from homology"/>
<protein>
    <submittedName>
        <fullName evidence="10">Carbohydrate ABC transporter membrane protein 1 (CUT1 family)</fullName>
    </submittedName>
    <submittedName>
        <fullName evidence="11">Sugar ABC transporter permease</fullName>
    </submittedName>
</protein>
<dbReference type="SUPFAM" id="SSF161098">
    <property type="entry name" value="MetI-like"/>
    <property type="match status" value="1"/>
</dbReference>
<feature type="transmembrane region" description="Helical" evidence="7">
    <location>
        <begin position="235"/>
        <end position="260"/>
    </location>
</feature>
<evidence type="ECO:0000313" key="12">
    <source>
        <dbReference type="Proteomes" id="UP000241203"/>
    </source>
</evidence>
<feature type="transmembrane region" description="Helical" evidence="7">
    <location>
        <begin position="36"/>
        <end position="62"/>
    </location>
</feature>
<evidence type="ECO:0000313" key="13">
    <source>
        <dbReference type="Proteomes" id="UP000268291"/>
    </source>
</evidence>